<dbReference type="FunFam" id="1.10.10.820:FF:000001">
    <property type="entry name" value="Myosin heavy chain"/>
    <property type="match status" value="1"/>
</dbReference>
<dbReference type="GO" id="GO:0051015">
    <property type="term" value="F:actin filament binding"/>
    <property type="evidence" value="ECO:0007669"/>
    <property type="project" value="TreeGrafter"/>
</dbReference>
<dbReference type="PANTHER" id="PTHR13140">
    <property type="entry name" value="MYOSIN"/>
    <property type="match status" value="1"/>
</dbReference>
<dbReference type="OrthoDB" id="312459at2759"/>
<organism evidence="12 13">
    <name type="scientific">Thecamonas trahens ATCC 50062</name>
    <dbReference type="NCBI Taxonomy" id="461836"/>
    <lineage>
        <taxon>Eukaryota</taxon>
        <taxon>Apusozoa</taxon>
        <taxon>Apusomonadida</taxon>
        <taxon>Apusomonadidae</taxon>
        <taxon>Thecamonas</taxon>
    </lineage>
</organism>
<feature type="compositionally biased region" description="Basic and acidic residues" evidence="9">
    <location>
        <begin position="1046"/>
        <end position="1061"/>
    </location>
</feature>
<reference evidence="12 13" key="1">
    <citation type="submission" date="2010-05" db="EMBL/GenBank/DDBJ databases">
        <title>The Genome Sequence of Thecamonas trahens ATCC 50062.</title>
        <authorList>
            <consortium name="The Broad Institute Genome Sequencing Platform"/>
            <person name="Russ C."/>
            <person name="Cuomo C."/>
            <person name="Shea T."/>
            <person name="Young S.K."/>
            <person name="Zeng Q."/>
            <person name="Koehrsen M."/>
            <person name="Haas B."/>
            <person name="Borodovsky M."/>
            <person name="Guigo R."/>
            <person name="Alvarado L."/>
            <person name="Berlin A."/>
            <person name="Bochicchio J."/>
            <person name="Borenstein D."/>
            <person name="Chapman S."/>
            <person name="Chen Z."/>
            <person name="Freedman E."/>
            <person name="Gellesch M."/>
            <person name="Goldberg J."/>
            <person name="Griggs A."/>
            <person name="Gujja S."/>
            <person name="Heilman E."/>
            <person name="Heiman D."/>
            <person name="Hepburn T."/>
            <person name="Howarth C."/>
            <person name="Jen D."/>
            <person name="Larson L."/>
            <person name="Mehta T."/>
            <person name="Park D."/>
            <person name="Pearson M."/>
            <person name="Roberts A."/>
            <person name="Saif S."/>
            <person name="Shenoy N."/>
            <person name="Sisk P."/>
            <person name="Stolte C."/>
            <person name="Sykes S."/>
            <person name="Thomson T."/>
            <person name="Walk T."/>
            <person name="White J."/>
            <person name="Yandava C."/>
            <person name="Burger G."/>
            <person name="Gray M.W."/>
            <person name="Holland P.W.H."/>
            <person name="King N."/>
            <person name="Lang F.B.F."/>
            <person name="Roger A.J."/>
            <person name="Ruiz-Trillo I."/>
            <person name="Lander E."/>
            <person name="Nusbaum C."/>
        </authorList>
    </citation>
    <scope>NUCLEOTIDE SEQUENCE [LARGE SCALE GENOMIC DNA]</scope>
    <source>
        <strain evidence="12 13">ATCC 50062</strain>
    </source>
</reference>
<dbReference type="GeneID" id="25563843"/>
<keyword evidence="5 8" id="KW-0518">Myosin</keyword>
<keyword evidence="7 8" id="KW-0009">Actin-binding</keyword>
<dbReference type="PANTHER" id="PTHR13140:SF857">
    <property type="entry name" value="MYOSIN-11"/>
    <property type="match status" value="1"/>
</dbReference>
<dbReference type="PROSITE" id="PS51456">
    <property type="entry name" value="MYOSIN_MOTOR"/>
    <property type="match status" value="1"/>
</dbReference>
<comment type="similarity">
    <text evidence="1 8">Belongs to the TRAFAC class myosin-kinesin ATPase superfamily. Myosin family.</text>
</comment>
<keyword evidence="10" id="KW-0812">Transmembrane</keyword>
<feature type="domain" description="Myosin motor" evidence="11">
    <location>
        <begin position="74"/>
        <end position="761"/>
    </location>
</feature>
<dbReference type="eggNOG" id="KOG0161">
    <property type="taxonomic scope" value="Eukaryota"/>
</dbReference>
<feature type="compositionally biased region" description="Basic and acidic residues" evidence="9">
    <location>
        <begin position="1130"/>
        <end position="1176"/>
    </location>
</feature>
<accession>A0A0L0D7A6</accession>
<keyword evidence="10" id="KW-1133">Transmembrane helix</keyword>
<dbReference type="PRINTS" id="PR00193">
    <property type="entry name" value="MYOSINHEAVY"/>
</dbReference>
<evidence type="ECO:0000256" key="1">
    <source>
        <dbReference type="ARBA" id="ARBA00008314"/>
    </source>
</evidence>
<evidence type="ECO:0000256" key="9">
    <source>
        <dbReference type="SAM" id="MobiDB-lite"/>
    </source>
</evidence>
<protein>
    <recommendedName>
        <fullName evidence="11">Myosin motor domain-containing protein</fullName>
    </recommendedName>
</protein>
<dbReference type="OMA" id="DVRFLHK"/>
<feature type="compositionally biased region" description="Basic and acidic residues" evidence="9">
    <location>
        <begin position="1978"/>
        <end position="1992"/>
    </location>
</feature>
<keyword evidence="2 8" id="KW-0547">Nucleotide-binding</keyword>
<dbReference type="GO" id="GO:0007015">
    <property type="term" value="P:actin filament organization"/>
    <property type="evidence" value="ECO:0007669"/>
    <property type="project" value="TreeGrafter"/>
</dbReference>
<evidence type="ECO:0000313" key="13">
    <source>
        <dbReference type="Proteomes" id="UP000054408"/>
    </source>
</evidence>
<sequence length="2459" mass="277182">MSARTNRRNRKNKNAGDDDDNARVKYKWVHDDVDGFSLGEVVEDSGDTVKLRVRGEEVTLPASELSAVNPPRFDKVDDMSSLTHLSDATVLHNLKERYFANMIYTYSGLFCVVINPYKILPIYTQEVVDRYKGKRRAEIEPHVFTVADEAYRSMMEERQNQSMLITGESGAGKTVNTKKVIQYLAAIAGRMSSDGKRGELEEQLIQANPILESFGNAKTIRNDNSSRFGKFIEIQFTSTGLIAGGVIDVYLLEKSRIVYQADNERNFHIFYHLLKGAPQAIRDELQLTRCEDYRWLREGTYDVRGMDDTEGYEEVAEAWETMGVPMEEVMVTYRCAAAILHLGNATFTQSRRSEDAQADDTCRAALAAAEQLLGLAEGSLAKAILKPRLKAGGEWVNKSRSAAQAKYVVEALAKSLYDRLFRYIVARINVSLQNKETRDLFIGVLDISGFEIFEVNSFEQLCINYTNEKLQQFFNNHMFKLEQEEYMREQIEWDMIDFGLDLEPTIALIEQTTNPFGILSILDEQCSFPKASDETFVDKLAELHADKHPKFELPKFSKTKFTIKHYAGNVEYDVEDWLEKNRDKLDDPIAVVMQDSTDNSISALFDDLNPPREGVALKAGRGSKKVSRPYISQAHKTQLFSLMSTLRSTTPHFIRCIKPNEEKRPGHIDAHMVLDQLRCNGVLEGIRICRKGFPNRLQFSEFRDRYKILAPGKVPDSMMDSKKACTIIVEHVGIDASQYRVGVSKIFFKAGRLAELEELRDDILSRMLTKLQAVIRGHLARTQYSVMVENSRAVEILQRSIKMYQKLRHWGWWELFAKMRPMLKHEDIEAEMRKKDEEIASREARLAEMEAARKAEEERAANMAKDVEAMKAKVQEAEAAAAAEKARLAAERAEAEAAAAAERQRILDEQEAERRRIERELEDAKGRSKEEAKRLREKLEKEREELERRAEDERARAAEELQREQERIAREKREAIERMEKEKADMEAALERRRAELEAEMRKTARKLEIEREDRASEAEKRARVEKQKSDLENRLAELEADLEDERARVSSLESEKRRLQGELSSTSSRLATEESERSSAESQITSAQAQLNQLSAELADKKAALERATSQASSLSRERDSLEDELEEMERAKANAERSAKNTSKELADLRIALDDAERRAEEASRNARRAESKAKAAAAAAAESSGRGSTSDAEVEQLNAMIRSLREQVATLEGKLGSESRLRKNLSRNVDELQDDLEAAETAKADAERRAKRLAADLSEAQADIADGETEREDLLAQLAARTQEVEAARAEAITAGSAASAETMAQITKLQSELAAAEDEAETAARGKTAADKSLRKLKTELDEAKRTLEEEARAKADLSKKVSKSQVEIASLKEQAAEANRSATTAKTSLSSVQEQLVKARNEAEAAARAKSSAEKKLRAVTIELDDLKEQLSEAETTATDATVRIRLLETELRDAQFRAEEEEDAAATLRAELDRLRREGGGAGSAGIDTASAGKLEDLEREVRSLQIALNNAKEDADDERRKRMSAERAALAATNEAEDFREQLDNAKATIEAVGDGKAALERQIQMLRAALSAEQASHLQAQLRLSKMEQQAAETSGTLARLEAARENELKLRREAQAKLRDAAEDVDDAKRVVEQIERSKRLLTDEITALKDELVDAGEDLQAVEAKRRALFEELEELRANANAGAGAQTLSLQEEKRSLQSQLDEAKLAAAEANKQVAAATKTNKKFTADLKAVNARLKEESAKLRAAEKTKKQLKRDLAKAVSDCATARKEKGTAERNAAAATTQLDDYKARFEVLNKAKTTLEKSKTALENQLDDLRDALEVEKRHKTQQIEKRREYETELHAVRQQAETASAAGSGASGEAIDELKRQHILEMADVKKSMAADFAVQIETLESAKRSLRAKNEKLKQLVEDLERENSSMEKQMQRAVREAEEATSKLDDEIKSRMEFEKANRALTQENKSLKHKHEVAETHRNALVEEKASVTVAHQEASSRADDAARNAMLAEQKHKQLVAEHDALQDELDDVTTALREEEEKAALMTAELEDLRDQLAEEEAARNEWESSKIDLEDEVSALREQIETEAAERTEAMEESRNALLKDVRELSERCEAEEKQKLELEKANRRLENAAEDLRDEINALKRANLDAEKNVARISSELTAASEKLKEETSLRAEFELSSKRFEMQLKEATEQLADETRALENARAKSKTQDERLQNALLELDEERAAVASLHSATRELESELEDVRDKLEETETENRILEDAVFKLNKQIDDMHQELTKTDATNIKLEKANLAYERDLKDLQQRLSTSDGRSRTSVERIKARLESKVADLNKRLAAETKTKLEQQKLNRALKKEVREAKAAAKEASKAQARAESKAAKSTARLASLRDEYDEATTSLNQVETDRRKLQRDVQSWSEQKARLNDEIDRLKDKLSLETKANLELRAKLTEIA</sequence>
<evidence type="ECO:0000256" key="5">
    <source>
        <dbReference type="ARBA" id="ARBA00023123"/>
    </source>
</evidence>
<dbReference type="EMBL" id="GL349449">
    <property type="protein sequence ID" value="KNC48060.1"/>
    <property type="molecule type" value="Genomic_DNA"/>
</dbReference>
<dbReference type="SUPFAM" id="SSF52540">
    <property type="entry name" value="P-loop containing nucleoside triphosphate hydrolases"/>
    <property type="match status" value="1"/>
</dbReference>
<evidence type="ECO:0000313" key="12">
    <source>
        <dbReference type="EMBL" id="KNC48060.1"/>
    </source>
</evidence>
<dbReference type="Gene3D" id="1.20.58.530">
    <property type="match status" value="1"/>
</dbReference>
<dbReference type="Proteomes" id="UP000054408">
    <property type="component" value="Unassembled WGS sequence"/>
</dbReference>
<dbReference type="RefSeq" id="XP_013759075.1">
    <property type="nucleotide sequence ID" value="XM_013903621.1"/>
</dbReference>
<feature type="transmembrane region" description="Helical" evidence="10">
    <location>
        <begin position="98"/>
        <end position="117"/>
    </location>
</feature>
<keyword evidence="6 8" id="KW-0505">Motor protein</keyword>
<dbReference type="InterPro" id="IPR027417">
    <property type="entry name" value="P-loop_NTPase"/>
</dbReference>
<feature type="region of interest" description="Disordered" evidence="9">
    <location>
        <begin position="1000"/>
        <end position="1089"/>
    </location>
</feature>
<keyword evidence="13" id="KW-1185">Reference proteome</keyword>
<feature type="region of interest" description="Disordered" evidence="9">
    <location>
        <begin position="1965"/>
        <end position="2008"/>
    </location>
</feature>
<dbReference type="SUPFAM" id="SSF90257">
    <property type="entry name" value="Myosin rod fragments"/>
    <property type="match status" value="3"/>
</dbReference>
<dbReference type="Gene3D" id="1.10.10.820">
    <property type="match status" value="1"/>
</dbReference>
<dbReference type="SUPFAM" id="SSF57997">
    <property type="entry name" value="Tropomyosin"/>
    <property type="match status" value="2"/>
</dbReference>
<name>A0A0L0D7A6_THETB</name>
<proteinExistence type="inferred from homology"/>
<dbReference type="GO" id="GO:0016459">
    <property type="term" value="C:myosin complex"/>
    <property type="evidence" value="ECO:0007669"/>
    <property type="project" value="UniProtKB-KW"/>
</dbReference>
<feature type="region of interest" description="Disordered" evidence="9">
    <location>
        <begin position="1104"/>
        <end position="1197"/>
    </location>
</feature>
<keyword evidence="10" id="KW-0472">Membrane</keyword>
<dbReference type="Gene3D" id="1.20.5.340">
    <property type="match status" value="3"/>
</dbReference>
<dbReference type="GO" id="GO:0005524">
    <property type="term" value="F:ATP binding"/>
    <property type="evidence" value="ECO:0007669"/>
    <property type="project" value="UniProtKB-UniRule"/>
</dbReference>
<dbReference type="SMART" id="SM00242">
    <property type="entry name" value="MYSc"/>
    <property type="match status" value="1"/>
</dbReference>
<keyword evidence="4" id="KW-0175">Coiled coil</keyword>
<keyword evidence="3 8" id="KW-0067">ATP-binding</keyword>
<dbReference type="InterPro" id="IPR002928">
    <property type="entry name" value="Myosin_tail"/>
</dbReference>
<evidence type="ECO:0000256" key="7">
    <source>
        <dbReference type="ARBA" id="ARBA00023203"/>
    </source>
</evidence>
<evidence type="ECO:0000256" key="6">
    <source>
        <dbReference type="ARBA" id="ARBA00023175"/>
    </source>
</evidence>
<dbReference type="Gene3D" id="1.20.120.720">
    <property type="entry name" value="Myosin VI head, motor domain, U50 subdomain"/>
    <property type="match status" value="1"/>
</dbReference>
<evidence type="ECO:0000256" key="2">
    <source>
        <dbReference type="ARBA" id="ARBA00022741"/>
    </source>
</evidence>
<dbReference type="Pfam" id="PF01576">
    <property type="entry name" value="Myosin_tail_1"/>
    <property type="match status" value="2"/>
</dbReference>
<evidence type="ECO:0000256" key="8">
    <source>
        <dbReference type="PROSITE-ProRule" id="PRU00782"/>
    </source>
</evidence>
<dbReference type="GO" id="GO:0000146">
    <property type="term" value="F:microfilament motor activity"/>
    <property type="evidence" value="ECO:0007669"/>
    <property type="project" value="TreeGrafter"/>
</dbReference>
<dbReference type="GO" id="GO:0005737">
    <property type="term" value="C:cytoplasm"/>
    <property type="evidence" value="ECO:0007669"/>
    <property type="project" value="TreeGrafter"/>
</dbReference>
<dbReference type="CDD" id="cd01377">
    <property type="entry name" value="MYSc_class_II"/>
    <property type="match status" value="1"/>
</dbReference>
<evidence type="ECO:0000256" key="10">
    <source>
        <dbReference type="SAM" id="Phobius"/>
    </source>
</evidence>
<evidence type="ECO:0000256" key="3">
    <source>
        <dbReference type="ARBA" id="ARBA00022840"/>
    </source>
</evidence>
<dbReference type="Gene3D" id="3.40.850.10">
    <property type="entry name" value="Kinesin motor domain"/>
    <property type="match status" value="1"/>
</dbReference>
<dbReference type="Gene3D" id="1.20.5.4820">
    <property type="match status" value="1"/>
</dbReference>
<feature type="compositionally biased region" description="Low complexity" evidence="9">
    <location>
        <begin position="1177"/>
        <end position="1186"/>
    </location>
</feature>
<feature type="region of interest" description="Actin-binding" evidence="8">
    <location>
        <begin position="639"/>
        <end position="661"/>
    </location>
</feature>
<dbReference type="InterPro" id="IPR001609">
    <property type="entry name" value="Myosin_head_motor_dom-like"/>
</dbReference>
<evidence type="ECO:0000259" key="11">
    <source>
        <dbReference type="PROSITE" id="PS51456"/>
    </source>
</evidence>
<dbReference type="STRING" id="461836.A0A0L0D7A6"/>
<dbReference type="FunFam" id="3.40.850.10:FF:000101">
    <property type="entry name" value="Slow myosin heavy chain 2"/>
    <property type="match status" value="1"/>
</dbReference>
<feature type="compositionally biased region" description="Basic and acidic residues" evidence="9">
    <location>
        <begin position="1000"/>
        <end position="1038"/>
    </location>
</feature>
<evidence type="ECO:0000256" key="4">
    <source>
        <dbReference type="ARBA" id="ARBA00023054"/>
    </source>
</evidence>
<feature type="region of interest" description="Disordered" evidence="9">
    <location>
        <begin position="922"/>
        <end position="968"/>
    </location>
</feature>
<dbReference type="Pfam" id="PF00063">
    <property type="entry name" value="Myosin_head"/>
    <property type="match status" value="1"/>
</dbReference>
<dbReference type="InterPro" id="IPR036961">
    <property type="entry name" value="Kinesin_motor_dom_sf"/>
</dbReference>
<dbReference type="GO" id="GO:0016020">
    <property type="term" value="C:membrane"/>
    <property type="evidence" value="ECO:0007669"/>
    <property type="project" value="TreeGrafter"/>
</dbReference>
<dbReference type="PROSITE" id="PS50096">
    <property type="entry name" value="IQ"/>
    <property type="match status" value="1"/>
</dbReference>
<feature type="binding site" evidence="8">
    <location>
        <begin position="167"/>
        <end position="174"/>
    </location>
    <ligand>
        <name>ATP</name>
        <dbReference type="ChEBI" id="CHEBI:30616"/>
    </ligand>
</feature>
<gene>
    <name evidence="12" type="ORF">AMSG_04291</name>
</gene>